<dbReference type="AlphaFoldDB" id="A0A3B3Q748"/>
<feature type="region of interest" description="Disordered" evidence="11">
    <location>
        <begin position="107"/>
        <end position="152"/>
    </location>
</feature>
<evidence type="ECO:0000259" key="12">
    <source>
        <dbReference type="Pfam" id="PF05644"/>
    </source>
</evidence>
<evidence type="ECO:0000256" key="10">
    <source>
        <dbReference type="SAM" id="Coils"/>
    </source>
</evidence>
<evidence type="ECO:0000313" key="14">
    <source>
        <dbReference type="Proteomes" id="UP000261540"/>
    </source>
</evidence>
<dbReference type="Pfam" id="PF05644">
    <property type="entry name" value="Miff"/>
    <property type="match status" value="1"/>
</dbReference>
<evidence type="ECO:0000256" key="6">
    <source>
        <dbReference type="ARBA" id="ARBA00023128"/>
    </source>
</evidence>
<dbReference type="InterPro" id="IPR008518">
    <property type="entry name" value="Mff/Tango-11"/>
</dbReference>
<dbReference type="Ensembl" id="ENSPKIT00000025148.1">
    <property type="protein sequence ID" value="ENSPKIP00000001231.1"/>
    <property type="gene ID" value="ENSPKIG00000019586.1"/>
</dbReference>
<accession>A0A3B3Q748</accession>
<sequence length="273" mass="30742">MAEMNRLHYEMEYTEGINQRMRIPDRLKVAPSTLEHQEGALQEVPHSAMMQVPERIVVAGDDDGSHTRPRDLDLIQATPLQTLALKTPPRVLTLSDRPLDFLEMERSSAHQQGVETRPQGRSRLGKSSGEKGSAHQNGKLCRTGSLVTPSPQAPLRICPPLVTPEDGPRLNSARGVLSFIQSATRRAFQQLLDALDESRHRRTGTSTADAISEGTPDDLALADATTLRRQIVKLNRRLQLLEEENKERAKREMVIYSITVAFWLVNGWVWFRR</sequence>
<dbReference type="GO" id="GO:0090141">
    <property type="term" value="P:positive regulation of mitochondrial fission"/>
    <property type="evidence" value="ECO:0007669"/>
    <property type="project" value="UniProtKB-UniRule"/>
</dbReference>
<evidence type="ECO:0000256" key="1">
    <source>
        <dbReference type="ARBA" id="ARBA00009806"/>
    </source>
</evidence>
<dbReference type="GO" id="GO:0006626">
    <property type="term" value="P:protein targeting to mitochondrion"/>
    <property type="evidence" value="ECO:0007669"/>
    <property type="project" value="TreeGrafter"/>
</dbReference>
<feature type="domain" description="Mff-like" evidence="12">
    <location>
        <begin position="1"/>
        <end position="273"/>
    </location>
</feature>
<evidence type="ECO:0000256" key="11">
    <source>
        <dbReference type="SAM" id="MobiDB-lite"/>
    </source>
</evidence>
<keyword evidence="4" id="KW-1133">Transmembrane helix</keyword>
<evidence type="ECO:0000313" key="13">
    <source>
        <dbReference type="Ensembl" id="ENSPKIP00000001231.1"/>
    </source>
</evidence>
<comment type="function">
    <text evidence="9">Plays a role in mitochondrial and peroxisomal fission. Promotes the recruitment and association of the fission mediator dynamin-related protein 1 (DNM1L) to the mitochondrial surface.</text>
</comment>
<dbReference type="GO" id="GO:0005741">
    <property type="term" value="C:mitochondrial outer membrane"/>
    <property type="evidence" value="ECO:0007669"/>
    <property type="project" value="UniProtKB-SubCell"/>
</dbReference>
<dbReference type="Proteomes" id="UP000261540">
    <property type="component" value="Unplaced"/>
</dbReference>
<evidence type="ECO:0000256" key="7">
    <source>
        <dbReference type="ARBA" id="ARBA00023136"/>
    </source>
</evidence>
<keyword evidence="2" id="KW-0812">Transmembrane</keyword>
<organism evidence="13 14">
    <name type="scientific">Paramormyrops kingsleyae</name>
    <dbReference type="NCBI Taxonomy" id="1676925"/>
    <lineage>
        <taxon>Eukaryota</taxon>
        <taxon>Metazoa</taxon>
        <taxon>Chordata</taxon>
        <taxon>Craniata</taxon>
        <taxon>Vertebrata</taxon>
        <taxon>Euteleostomi</taxon>
        <taxon>Actinopterygii</taxon>
        <taxon>Neopterygii</taxon>
        <taxon>Teleostei</taxon>
        <taxon>Osteoglossocephala</taxon>
        <taxon>Osteoglossomorpha</taxon>
        <taxon>Osteoglossiformes</taxon>
        <taxon>Mormyridae</taxon>
        <taxon>Paramormyrops</taxon>
    </lineage>
</organism>
<dbReference type="GO" id="GO:0000266">
    <property type="term" value="P:mitochondrial fission"/>
    <property type="evidence" value="ECO:0007669"/>
    <property type="project" value="UniProtKB-UniRule"/>
</dbReference>
<evidence type="ECO:0000256" key="4">
    <source>
        <dbReference type="ARBA" id="ARBA00022989"/>
    </source>
</evidence>
<keyword evidence="3 9" id="KW-1000">Mitochondrion outer membrane</keyword>
<evidence type="ECO:0000256" key="8">
    <source>
        <dbReference type="ARBA" id="ARBA00023140"/>
    </source>
</evidence>
<evidence type="ECO:0000256" key="2">
    <source>
        <dbReference type="ARBA" id="ARBA00022692"/>
    </source>
</evidence>
<evidence type="ECO:0000256" key="9">
    <source>
        <dbReference type="RuleBase" id="RU368040"/>
    </source>
</evidence>
<comment type="similarity">
    <text evidence="1 9">Belongs to the Tango11 family.</text>
</comment>
<name>A0A3B3Q748_9TELE</name>
<comment type="subcellular location">
    <subcellularLocation>
        <location evidence="9">Mitochondrion outer membrane</location>
        <topology evidence="9">Single-pass type IV membrane protein</topology>
    </subcellularLocation>
    <subcellularLocation>
        <location evidence="9">Peroxisome</location>
    </subcellularLocation>
</comment>
<dbReference type="PANTHER" id="PTHR16501">
    <property type="entry name" value="TRANSPORT AND GOLGI ORGANIZATION PROTEIN 11"/>
    <property type="match status" value="1"/>
</dbReference>
<evidence type="ECO:0000256" key="3">
    <source>
        <dbReference type="ARBA" id="ARBA00022787"/>
    </source>
</evidence>
<keyword evidence="8 9" id="KW-0576">Peroxisome</keyword>
<protein>
    <recommendedName>
        <fullName evidence="9">Mitochondrial fission factor</fullName>
    </recommendedName>
</protein>
<dbReference type="GO" id="GO:0090314">
    <property type="term" value="P:positive regulation of protein targeting to membrane"/>
    <property type="evidence" value="ECO:0007669"/>
    <property type="project" value="UniProtKB-UniRule"/>
</dbReference>
<keyword evidence="14" id="KW-1185">Reference proteome</keyword>
<keyword evidence="7" id="KW-0472">Membrane</keyword>
<evidence type="ECO:0000256" key="5">
    <source>
        <dbReference type="ARBA" id="ARBA00023054"/>
    </source>
</evidence>
<dbReference type="GO" id="GO:0005777">
    <property type="term" value="C:peroxisome"/>
    <property type="evidence" value="ECO:0007669"/>
    <property type="project" value="UniProtKB-SubCell"/>
</dbReference>
<dbReference type="InterPro" id="IPR039433">
    <property type="entry name" value="Mff-like_dom"/>
</dbReference>
<reference evidence="13" key="1">
    <citation type="submission" date="2025-08" db="UniProtKB">
        <authorList>
            <consortium name="Ensembl"/>
        </authorList>
    </citation>
    <scope>IDENTIFICATION</scope>
</reference>
<dbReference type="GeneTree" id="ENSGT00390000009776"/>
<reference evidence="13" key="2">
    <citation type="submission" date="2025-09" db="UniProtKB">
        <authorList>
            <consortium name="Ensembl"/>
        </authorList>
    </citation>
    <scope>IDENTIFICATION</scope>
</reference>
<feature type="coiled-coil region" evidence="10">
    <location>
        <begin position="224"/>
        <end position="251"/>
    </location>
</feature>
<dbReference type="PANTHER" id="PTHR16501:SF17">
    <property type="entry name" value="MITOCHONDRIAL FISSION FACTOR"/>
    <property type="match status" value="1"/>
</dbReference>
<dbReference type="STRING" id="1676925.ENSPKIP00000001231"/>
<keyword evidence="5 10" id="KW-0175">Coiled coil</keyword>
<proteinExistence type="inferred from homology"/>
<keyword evidence="6 9" id="KW-0496">Mitochondrion</keyword>